<gene>
    <name evidence="1" type="ORF">ARMOST_10705</name>
</gene>
<sequence>MNANPRLRFHFRIFTSARPCNSVVKEFLSVNAAVLIIDRRRLFSERPCHRQSSWSGSATEVIVKLEVFSFKQAASEINPKFKLSSWAEAQKSLNACRRN</sequence>
<reference evidence="2" key="1">
    <citation type="journal article" date="2017" name="Nat. Ecol. Evol.">
        <title>Genome expansion and lineage-specific genetic innovations in the forest pathogenic fungi Armillaria.</title>
        <authorList>
            <person name="Sipos G."/>
            <person name="Prasanna A.N."/>
            <person name="Walter M.C."/>
            <person name="O'Connor E."/>
            <person name="Balint B."/>
            <person name="Krizsan K."/>
            <person name="Kiss B."/>
            <person name="Hess J."/>
            <person name="Varga T."/>
            <person name="Slot J."/>
            <person name="Riley R."/>
            <person name="Boka B."/>
            <person name="Rigling D."/>
            <person name="Barry K."/>
            <person name="Lee J."/>
            <person name="Mihaltcheva S."/>
            <person name="LaButti K."/>
            <person name="Lipzen A."/>
            <person name="Waldron R."/>
            <person name="Moloney N.M."/>
            <person name="Sperisen C."/>
            <person name="Kredics L."/>
            <person name="Vagvoelgyi C."/>
            <person name="Patrignani A."/>
            <person name="Fitzpatrick D."/>
            <person name="Nagy I."/>
            <person name="Doyle S."/>
            <person name="Anderson J.B."/>
            <person name="Grigoriev I.V."/>
            <person name="Gueldener U."/>
            <person name="Muensterkoetter M."/>
            <person name="Nagy L.G."/>
        </authorList>
    </citation>
    <scope>NUCLEOTIDE SEQUENCE [LARGE SCALE GENOMIC DNA]</scope>
    <source>
        <strain evidence="2">C18/9</strain>
    </source>
</reference>
<keyword evidence="2" id="KW-1185">Reference proteome</keyword>
<evidence type="ECO:0000313" key="1">
    <source>
        <dbReference type="EMBL" id="SJL07358.1"/>
    </source>
</evidence>
<name>A0A284RF68_ARMOS</name>
<protein>
    <submittedName>
        <fullName evidence="1">Uncharacterized protein</fullName>
    </submittedName>
</protein>
<proteinExistence type="predicted"/>
<dbReference type="EMBL" id="FUEG01000008">
    <property type="protein sequence ID" value="SJL07358.1"/>
    <property type="molecule type" value="Genomic_DNA"/>
</dbReference>
<dbReference type="AlphaFoldDB" id="A0A284RF68"/>
<evidence type="ECO:0000313" key="2">
    <source>
        <dbReference type="Proteomes" id="UP000219338"/>
    </source>
</evidence>
<accession>A0A284RF68</accession>
<organism evidence="1 2">
    <name type="scientific">Armillaria ostoyae</name>
    <name type="common">Armillaria root rot fungus</name>
    <dbReference type="NCBI Taxonomy" id="47428"/>
    <lineage>
        <taxon>Eukaryota</taxon>
        <taxon>Fungi</taxon>
        <taxon>Dikarya</taxon>
        <taxon>Basidiomycota</taxon>
        <taxon>Agaricomycotina</taxon>
        <taxon>Agaricomycetes</taxon>
        <taxon>Agaricomycetidae</taxon>
        <taxon>Agaricales</taxon>
        <taxon>Marasmiineae</taxon>
        <taxon>Physalacriaceae</taxon>
        <taxon>Armillaria</taxon>
    </lineage>
</organism>
<dbReference type="Proteomes" id="UP000219338">
    <property type="component" value="Unassembled WGS sequence"/>
</dbReference>